<feature type="coiled-coil region" evidence="1">
    <location>
        <begin position="75"/>
        <end position="137"/>
    </location>
</feature>
<feature type="coiled-coil region" evidence="1">
    <location>
        <begin position="378"/>
        <end position="447"/>
    </location>
</feature>
<name>A0A0X3P5R9_SCHSO</name>
<accession>A0A0X3P5R9</accession>
<evidence type="ECO:0000313" key="2">
    <source>
        <dbReference type="EMBL" id="JAP47301.1"/>
    </source>
</evidence>
<dbReference type="EMBL" id="GEEE01015924">
    <property type="protein sequence ID" value="JAP47301.1"/>
    <property type="molecule type" value="Transcribed_RNA"/>
</dbReference>
<keyword evidence="1" id="KW-0175">Coiled coil</keyword>
<reference evidence="2" key="1">
    <citation type="submission" date="2016-01" db="EMBL/GenBank/DDBJ databases">
        <title>Reference transcriptome for the parasite Schistocephalus solidus: insights into the molecular evolution of parasitism.</title>
        <authorList>
            <person name="Hebert F.O."/>
            <person name="Grambauer S."/>
            <person name="Barber I."/>
            <person name="Landry C.R."/>
            <person name="Aubin-Horth N."/>
        </authorList>
    </citation>
    <scope>NUCLEOTIDE SEQUENCE</scope>
</reference>
<evidence type="ECO:0000256" key="1">
    <source>
        <dbReference type="SAM" id="Coils"/>
    </source>
</evidence>
<dbReference type="InterPro" id="IPR039139">
    <property type="entry name" value="CCDC170-like"/>
</dbReference>
<proteinExistence type="predicted"/>
<organism evidence="2">
    <name type="scientific">Schistocephalus solidus</name>
    <name type="common">Tapeworm</name>
    <dbReference type="NCBI Taxonomy" id="70667"/>
    <lineage>
        <taxon>Eukaryota</taxon>
        <taxon>Metazoa</taxon>
        <taxon>Spiralia</taxon>
        <taxon>Lophotrochozoa</taxon>
        <taxon>Platyhelminthes</taxon>
        <taxon>Cestoda</taxon>
        <taxon>Eucestoda</taxon>
        <taxon>Diphyllobothriidea</taxon>
        <taxon>Diphyllobothriidae</taxon>
        <taxon>Schistocephalus</taxon>
    </lineage>
</organism>
<protein>
    <submittedName>
        <fullName evidence="2">Coiled-coil domain-containing protein 170</fullName>
    </submittedName>
</protein>
<dbReference type="AlphaFoldDB" id="A0A0X3P5R9"/>
<gene>
    <name evidence="2" type="primary">CC170</name>
    <name evidence="2" type="ORF">TR132372</name>
</gene>
<dbReference type="PANTHER" id="PTHR18863:SF6">
    <property type="entry name" value="COILED-COIL DOMAIN-CONTAINING PROTEIN 170"/>
    <property type="match status" value="1"/>
</dbReference>
<feature type="coiled-coil region" evidence="1">
    <location>
        <begin position="204"/>
        <end position="308"/>
    </location>
</feature>
<dbReference type="PANTHER" id="PTHR18863">
    <property type="entry name" value="TSEC-2-RELATED"/>
    <property type="match status" value="1"/>
</dbReference>
<sequence>MAQQDDSSSQILEGQPQVPSQINELKIFYEQELKRKDEIIRKLSKIQPPADERCSTAPQDSITSTDKIERLKVKLRHLNQAIEEGRVHLKEHEERIHDLTIENECLSIENLELSAQKDTIKRELMSAQDRLREYAAAENRNEVAILSLQEEIHSKQENVCELMDRINKLNSNTSDKLFSQETEIQNHKEGLQTIASLLACKHSYEACSEEIKELIQKKTTLEGQVSRLRDTLASSEFEQRAARETTMRLSGELNREVNARDNAQTEVKETQKELEATKALLERSEASARLLRDRIQTLTEALDKAHSDFDKREAELRRIATLNGSMHTPVHPGSPNDLPVSPRLSKRYEEECNHFQEFLHFGRYYLNKDADAPSGVILKELRSRLVNLEAELGKTKMAFIKCQGDTGEAESAINSRDSRILQLEETVERLRNELAEVSVVNEALRKDKCSLNSFFDESG</sequence>